<accession>A0A6P0H8J9</accession>
<comment type="subunit">
    <text evidence="10">Monomer.</text>
</comment>
<evidence type="ECO:0000256" key="1">
    <source>
        <dbReference type="ARBA" id="ARBA00001936"/>
    </source>
</evidence>
<dbReference type="InterPro" id="IPR013035">
    <property type="entry name" value="PEP_carboxykinase_C"/>
</dbReference>
<comment type="subcellular location">
    <subcellularLocation>
        <location evidence="10">Cytoplasm</location>
    </subcellularLocation>
</comment>
<evidence type="ECO:0000256" key="4">
    <source>
        <dbReference type="ARBA" id="ARBA00022723"/>
    </source>
</evidence>
<dbReference type="Pfam" id="PF17297">
    <property type="entry name" value="PEPCK_N"/>
    <property type="match status" value="1"/>
</dbReference>
<dbReference type="Pfam" id="PF00821">
    <property type="entry name" value="PEPCK_GTP"/>
    <property type="match status" value="1"/>
</dbReference>
<keyword evidence="5 10" id="KW-0547">Nucleotide-binding</keyword>
<sequence>MSARSSLVDVRNAVLDDAGLTNAQVRAFVHGWAEVTGAARIEVVNASDDARLLREAVDAGELLPAGEGRYYSRSHAKDTARSEERTVVATDDPADAGTYNNWRPASEMRPLLEERMRGASAGKTMYVVPYLMAPPGSPLEAYAAGVELTDSRTVVLHMIRMARVGVAHINDLAAPNTFVRAVHVTGDLDTLGQGTPDDQRYFVTFARERTILHYGSSYGGNALLGKIAHGLRQATFDGWASGEFLAEQFLLLGITDKQTGRKYHVCGGMPSASGKTNLAMTLAPDALGDRYHVDFYGDDIAWLRVDPADGRVYAINPEFGVFGVAKDTNELTNPTAVAAIAPGTGTIFTNVAYNADAADVWWEGRTPEPPADVTGWRDWKGELISERPDGERNAPWAHPNSRFTTTLEHVPNIAADFDVPRGVPIDAIIFGGRTRDREPLVRAITDLAEGVYDGLTLGAEATFAAEGTEGVLRYDPMSMRPFMAFPEGAYAAHWLKVIGAATDQPIFAHVNWFQRDPDDGHFLWPGYRDNLRALLWLVQLRNGEVSGTPTPVGIVPTADELDLTGMDLRPGDLDRLLTIDVPRWRQEMAHRAEHLEQFRDVPEAIWEAHRRVAAALDAPQT</sequence>
<name>A0A6P0H8J9_9ACTN</name>
<dbReference type="GO" id="GO:0005829">
    <property type="term" value="C:cytosol"/>
    <property type="evidence" value="ECO:0007669"/>
    <property type="project" value="TreeGrafter"/>
</dbReference>
<dbReference type="EC" id="4.1.1.32" evidence="10"/>
<keyword evidence="8" id="KW-0464">Manganese</keyword>
<organism evidence="14 16">
    <name type="scientific">Modestobacter muralis</name>
    <dbReference type="NCBI Taxonomy" id="1608614"/>
    <lineage>
        <taxon>Bacteria</taxon>
        <taxon>Bacillati</taxon>
        <taxon>Actinomycetota</taxon>
        <taxon>Actinomycetes</taxon>
        <taxon>Geodermatophilales</taxon>
        <taxon>Geodermatophilaceae</taxon>
        <taxon>Modestobacter</taxon>
    </lineage>
</organism>
<protein>
    <recommendedName>
        <fullName evidence="10">Phosphoenolpyruvate carboxykinase [GTP]</fullName>
        <shortName evidence="10">PEP carboxykinase</shortName>
        <shortName evidence="10">PEPCK</shortName>
        <ecNumber evidence="10">4.1.1.32</ecNumber>
    </recommendedName>
    <alternativeName>
        <fullName evidence="10">GTP-dependent phosphoenolpyruvate carboxykinase</fullName>
        <shortName evidence="10">GTP-PEPCK</shortName>
    </alternativeName>
</protein>
<evidence type="ECO:0000256" key="6">
    <source>
        <dbReference type="ARBA" id="ARBA00022793"/>
    </source>
</evidence>
<feature type="binding site" evidence="10">
    <location>
        <position position="433"/>
    </location>
    <ligand>
        <name>GTP</name>
        <dbReference type="ChEBI" id="CHEBI:37565"/>
    </ligand>
</feature>
<feature type="binding site" evidence="10">
    <location>
        <begin position="272"/>
        <end position="277"/>
    </location>
    <ligand>
        <name>GTP</name>
        <dbReference type="ChEBI" id="CHEBI:37565"/>
    </ligand>
</feature>
<keyword evidence="14" id="KW-0808">Transferase</keyword>
<keyword evidence="9 10" id="KW-0456">Lyase</keyword>
<dbReference type="GO" id="GO:0046327">
    <property type="term" value="P:glycerol biosynthetic process from pyruvate"/>
    <property type="evidence" value="ECO:0007669"/>
    <property type="project" value="TreeGrafter"/>
</dbReference>
<dbReference type="Proteomes" id="UP000471152">
    <property type="component" value="Unassembled WGS sequence"/>
</dbReference>
<comment type="cofactor">
    <cofactor evidence="1">
        <name>Mn(2+)</name>
        <dbReference type="ChEBI" id="CHEBI:29035"/>
    </cofactor>
</comment>
<evidence type="ECO:0000313" key="16">
    <source>
        <dbReference type="Proteomes" id="UP000471152"/>
    </source>
</evidence>
<keyword evidence="3 10" id="KW-0312">Gluconeogenesis</keyword>
<dbReference type="UniPathway" id="UPA00138"/>
<feature type="binding site" evidence="10">
    <location>
        <position position="81"/>
    </location>
    <ligand>
        <name>substrate</name>
    </ligand>
</feature>
<evidence type="ECO:0000256" key="9">
    <source>
        <dbReference type="ARBA" id="ARBA00023239"/>
    </source>
</evidence>
<keyword evidence="15" id="KW-1185">Reference proteome</keyword>
<feature type="binding site" evidence="10">
    <location>
        <position position="271"/>
    </location>
    <ligand>
        <name>substrate</name>
    </ligand>
</feature>
<feature type="domain" description="Phosphoenolpyruvate carboxykinase GTP-utilising N-terminal" evidence="12">
    <location>
        <begin position="28"/>
        <end position="237"/>
    </location>
</feature>
<dbReference type="GO" id="GO:0004613">
    <property type="term" value="F:phosphoenolpyruvate carboxykinase (GTP) activity"/>
    <property type="evidence" value="ECO:0007669"/>
    <property type="project" value="UniProtKB-UniRule"/>
</dbReference>
<dbReference type="GO" id="GO:0006107">
    <property type="term" value="P:oxaloacetate metabolic process"/>
    <property type="evidence" value="ECO:0007669"/>
    <property type="project" value="TreeGrafter"/>
</dbReference>
<keyword evidence="6 10" id="KW-0210">Decarboxylase</keyword>
<dbReference type="AlphaFoldDB" id="A0A6P0H8J9"/>
<dbReference type="GO" id="GO:0030145">
    <property type="term" value="F:manganese ion binding"/>
    <property type="evidence" value="ECO:0007669"/>
    <property type="project" value="TreeGrafter"/>
</dbReference>
<feature type="binding site" evidence="10">
    <location>
        <begin position="218"/>
        <end position="220"/>
    </location>
    <ligand>
        <name>substrate</name>
    </ligand>
</feature>
<comment type="pathway">
    <text evidence="10">Carbohydrate biosynthesis; gluconeogenesis.</text>
</comment>
<evidence type="ECO:0000313" key="13">
    <source>
        <dbReference type="EMBL" id="NEK95279.1"/>
    </source>
</evidence>
<evidence type="ECO:0000259" key="11">
    <source>
        <dbReference type="Pfam" id="PF00821"/>
    </source>
</evidence>
<comment type="caution">
    <text evidence="14">The sequence shown here is derived from an EMBL/GenBank/DDBJ whole genome shotgun (WGS) entry which is preliminary data.</text>
</comment>
<evidence type="ECO:0000313" key="15">
    <source>
        <dbReference type="Proteomes" id="UP000468828"/>
    </source>
</evidence>
<dbReference type="GO" id="GO:0006094">
    <property type="term" value="P:gluconeogenesis"/>
    <property type="evidence" value="ECO:0007669"/>
    <property type="project" value="UniProtKB-UniRule"/>
</dbReference>
<feature type="active site" evidence="10">
    <location>
        <position position="273"/>
    </location>
</feature>
<dbReference type="GO" id="GO:0033993">
    <property type="term" value="P:response to lipid"/>
    <property type="evidence" value="ECO:0007669"/>
    <property type="project" value="TreeGrafter"/>
</dbReference>
<dbReference type="Gene3D" id="3.40.449.10">
    <property type="entry name" value="Phosphoenolpyruvate Carboxykinase, domain 1"/>
    <property type="match status" value="1"/>
</dbReference>
<dbReference type="GO" id="GO:0005525">
    <property type="term" value="F:GTP binding"/>
    <property type="evidence" value="ECO:0007669"/>
    <property type="project" value="UniProtKB-UniRule"/>
</dbReference>
<feature type="binding site" evidence="10">
    <location>
        <begin position="400"/>
        <end position="402"/>
    </location>
    <ligand>
        <name>substrate</name>
    </ligand>
</feature>
<dbReference type="PIRSF" id="PIRSF001348">
    <property type="entry name" value="PEP_carboxykinase_GTP"/>
    <property type="match status" value="1"/>
</dbReference>
<dbReference type="NCBIfam" id="NF003253">
    <property type="entry name" value="PRK04210.1"/>
    <property type="match status" value="1"/>
</dbReference>
<dbReference type="EMBL" id="JAAGWB010000041">
    <property type="protein sequence ID" value="NEN52167.1"/>
    <property type="molecule type" value="Genomic_DNA"/>
</dbReference>
<dbReference type="InterPro" id="IPR008209">
    <property type="entry name" value="PEP_carboxykinase_GTP"/>
</dbReference>
<evidence type="ECO:0000256" key="7">
    <source>
        <dbReference type="ARBA" id="ARBA00023134"/>
    </source>
</evidence>
<feature type="domain" description="Phosphoenolpyruvate carboxykinase C-terminal P-loop" evidence="11">
    <location>
        <begin position="244"/>
        <end position="612"/>
    </location>
</feature>
<dbReference type="InterPro" id="IPR035077">
    <property type="entry name" value="PEP_carboxykinase_GTP_C"/>
</dbReference>
<gene>
    <name evidence="10" type="primary">pckG</name>
    <name evidence="14" type="ORF">G3R41_14715</name>
    <name evidence="13" type="ORF">GCU67_14065</name>
</gene>
<evidence type="ECO:0000256" key="3">
    <source>
        <dbReference type="ARBA" id="ARBA00022432"/>
    </source>
</evidence>
<keyword evidence="10" id="KW-0963">Cytoplasm</keyword>
<dbReference type="InterPro" id="IPR008210">
    <property type="entry name" value="PEP_carboxykinase_N"/>
</dbReference>
<evidence type="ECO:0000313" key="14">
    <source>
        <dbReference type="EMBL" id="NEN52167.1"/>
    </source>
</evidence>
<dbReference type="GO" id="GO:0016301">
    <property type="term" value="F:kinase activity"/>
    <property type="evidence" value="ECO:0007669"/>
    <property type="project" value="UniProtKB-KW"/>
</dbReference>
<dbReference type="Gene3D" id="2.170.8.10">
    <property type="entry name" value="Phosphoenolpyruvate Carboxykinase, domain 2"/>
    <property type="match status" value="1"/>
</dbReference>
<dbReference type="GO" id="GO:0071333">
    <property type="term" value="P:cellular response to glucose stimulus"/>
    <property type="evidence" value="ECO:0007669"/>
    <property type="project" value="TreeGrafter"/>
</dbReference>
<comment type="similarity">
    <text evidence="2 10">Belongs to the phosphoenolpyruvate carboxykinase [GTP] family.</text>
</comment>
<dbReference type="Gene3D" id="3.90.228.20">
    <property type="match status" value="1"/>
</dbReference>
<feature type="binding site" evidence="10">
    <location>
        <position position="402"/>
    </location>
    <ligand>
        <name>GTP</name>
        <dbReference type="ChEBI" id="CHEBI:37565"/>
    </ligand>
</feature>
<dbReference type="EMBL" id="JAAGWH010000039">
    <property type="protein sequence ID" value="NEK95279.1"/>
    <property type="molecule type" value="Genomic_DNA"/>
</dbReference>
<dbReference type="PANTHER" id="PTHR11561">
    <property type="entry name" value="PHOSPHOENOLPYRUVATE CARBOXYKINASE"/>
    <property type="match status" value="1"/>
</dbReference>
<comment type="caution">
    <text evidence="10">Lacks conserved residue(s) required for the propagation of feature annotation.</text>
</comment>
<dbReference type="InterPro" id="IPR035078">
    <property type="entry name" value="PEP_carboxykinase_GTP_N"/>
</dbReference>
<dbReference type="HAMAP" id="MF_00452">
    <property type="entry name" value="PEPCK_GTP"/>
    <property type="match status" value="1"/>
</dbReference>
<dbReference type="PANTHER" id="PTHR11561:SF0">
    <property type="entry name" value="PHOSPHOENOLPYRUVATE CARBOXYKINASE [GTP]-RELATED"/>
    <property type="match status" value="1"/>
</dbReference>
<proteinExistence type="inferred from homology"/>
<keyword evidence="14" id="KW-0670">Pyruvate</keyword>
<dbReference type="Proteomes" id="UP000468828">
    <property type="component" value="Unassembled WGS sequence"/>
</dbReference>
<keyword evidence="7 10" id="KW-0342">GTP-binding</keyword>
<dbReference type="GO" id="GO:0019543">
    <property type="term" value="P:propionate catabolic process"/>
    <property type="evidence" value="ECO:0007669"/>
    <property type="project" value="TreeGrafter"/>
</dbReference>
<keyword evidence="4" id="KW-0479">Metal-binding</keyword>
<evidence type="ECO:0000259" key="12">
    <source>
        <dbReference type="Pfam" id="PF17297"/>
    </source>
</evidence>
<keyword evidence="14" id="KW-0418">Kinase</keyword>
<comment type="catalytic activity">
    <reaction evidence="10">
        <text>oxaloacetate + GTP = phosphoenolpyruvate + GDP + CO2</text>
        <dbReference type="Rhea" id="RHEA:10388"/>
        <dbReference type="ChEBI" id="CHEBI:16452"/>
        <dbReference type="ChEBI" id="CHEBI:16526"/>
        <dbReference type="ChEBI" id="CHEBI:37565"/>
        <dbReference type="ChEBI" id="CHEBI:58189"/>
        <dbReference type="ChEBI" id="CHEBI:58702"/>
        <dbReference type="EC" id="4.1.1.32"/>
    </reaction>
</comment>
<reference evidence="13 15" key="1">
    <citation type="submission" date="2020-01" db="EMBL/GenBank/DDBJ databases">
        <title>the WGS Modestobacter muralis CPCC 204518.</title>
        <authorList>
            <person name="Jiang Z."/>
        </authorList>
    </citation>
    <scope>NUCLEOTIDE SEQUENCE [LARGE SCALE GENOMIC DNA]</scope>
    <source>
        <strain evidence="13 15">DSM 100205</strain>
    </source>
</reference>
<reference evidence="14 16" key="2">
    <citation type="submission" date="2020-02" db="EMBL/GenBank/DDBJ databases">
        <title>The WGS of Modestobacter muralis DSM 100205.</title>
        <authorList>
            <person name="Jiang Z."/>
        </authorList>
    </citation>
    <scope>NUCLEOTIDE SEQUENCE [LARGE SCALE GENOMIC DNA]</scope>
    <source>
        <strain evidence="14 16">DSM 100205</strain>
    </source>
</reference>
<evidence type="ECO:0000256" key="2">
    <source>
        <dbReference type="ARBA" id="ARBA00005796"/>
    </source>
</evidence>
<evidence type="ECO:0000256" key="5">
    <source>
        <dbReference type="ARBA" id="ARBA00022741"/>
    </source>
</evidence>
<evidence type="ECO:0000256" key="8">
    <source>
        <dbReference type="ARBA" id="ARBA00023211"/>
    </source>
</evidence>
<evidence type="ECO:0000256" key="10">
    <source>
        <dbReference type="HAMAP-Rule" id="MF_00452"/>
    </source>
</evidence>
<feature type="binding site" evidence="10">
    <location>
        <begin position="527"/>
        <end position="530"/>
    </location>
    <ligand>
        <name>GTP</name>
        <dbReference type="ChEBI" id="CHEBI:37565"/>
    </ligand>
</feature>
<dbReference type="SUPFAM" id="SSF68923">
    <property type="entry name" value="PEP carboxykinase N-terminal domain"/>
    <property type="match status" value="1"/>
</dbReference>
<dbReference type="GO" id="GO:0042594">
    <property type="term" value="P:response to starvation"/>
    <property type="evidence" value="ECO:0007669"/>
    <property type="project" value="TreeGrafter"/>
</dbReference>
<dbReference type="SUPFAM" id="SSF53795">
    <property type="entry name" value="PEP carboxykinase-like"/>
    <property type="match status" value="1"/>
</dbReference>
<comment type="function">
    <text evidence="10">Catalyzes the conversion of oxaloacetate (OAA) to phosphoenolpyruvate (PEP), the rate-limiting step in the metabolic pathway that produces glucose from lactate and other precursors derived from the citric acid cycle.</text>
</comment>